<dbReference type="Gene3D" id="3.40.1170.60">
    <property type="match status" value="1"/>
</dbReference>
<reference evidence="4 5" key="1">
    <citation type="journal article" date="2011" name="Front. Microbiol.">
        <title>Genomic signatures of strain selection and enhancement in Bacillus atrophaeus var. globigii, a historical biowarfare simulant.</title>
        <authorList>
            <person name="Gibbons H.S."/>
            <person name="Broomall S.M."/>
            <person name="McNew L.A."/>
            <person name="Daligault H."/>
            <person name="Chapman C."/>
            <person name="Bruce D."/>
            <person name="Karavis M."/>
            <person name="Krepps M."/>
            <person name="McGregor P.A."/>
            <person name="Hong C."/>
            <person name="Park K.H."/>
            <person name="Akmal A."/>
            <person name="Feldman A."/>
            <person name="Lin J.S."/>
            <person name="Chang W.E."/>
            <person name="Higgs B.W."/>
            <person name="Demirev P."/>
            <person name="Lindquist J."/>
            <person name="Liem A."/>
            <person name="Fochler E."/>
            <person name="Read T.D."/>
            <person name="Tapia R."/>
            <person name="Johnson S."/>
            <person name="Bishop-Lilly K.A."/>
            <person name="Detter C."/>
            <person name="Han C."/>
            <person name="Sozhamannan S."/>
            <person name="Rosenzweig C.N."/>
            <person name="Skowronski E.W."/>
        </authorList>
    </citation>
    <scope>NUCLEOTIDE SEQUENCE [LARGE SCALE GENOMIC DNA]</scope>
    <source>
        <strain evidence="4 5">CL-SP19</strain>
    </source>
</reference>
<name>A0A432ZEE6_9GAMM</name>
<dbReference type="PANTHER" id="PTHR35369">
    <property type="entry name" value="BLR3025 PROTEIN-RELATED"/>
    <property type="match status" value="1"/>
</dbReference>
<evidence type="ECO:0000256" key="2">
    <source>
        <dbReference type="ARBA" id="ARBA00022763"/>
    </source>
</evidence>
<dbReference type="CDD" id="cd03468">
    <property type="entry name" value="PolY_like"/>
    <property type="match status" value="1"/>
</dbReference>
<dbReference type="PANTHER" id="PTHR35369:SF2">
    <property type="entry name" value="BLR3025 PROTEIN"/>
    <property type="match status" value="1"/>
</dbReference>
<sequence length="471" mass="54645">MSLWLYCHFPDLLLDTMRRMNPVIDNYPLALYQQQTRRERVLQCNEKARQLGVEKNQTQVLAQSIALDLICRPYSEEKESRALKHLADKLYQSVDKLVLFPPQGIAIALDSLLRLYQGVEPLLEHLKEAFYALELNVSLSLGHSPESAKCLAVAGAEQFSDNRRCIQQALGELSVFQFGWESSTTEKLNKSGIKQLKQLMPIPAAQVGKRFGNKIVNQLKDLKGEHVAPYTFYQPAEYFFMSLDLVTEIEHWQGLLFPLKRLLKELEQFLYQRQKVIRELDITLHHRQQQQTKERLRFAADNWRASQFLQLIQLQVTRSPLKQPVIALSIHADKLSTLDRESGQLLAEASQHQGDLQELLSRLQARLGEASLYSPGLSTDPRPMHNEMKKTAGNLTLCPALKLKRPLWLLPNAEPVDIQQWHLLEGPERIETGWWDESPYERDYWLATDQYQRSGWLYFEKGHWFLQGWFS</sequence>
<dbReference type="Proteomes" id="UP000287908">
    <property type="component" value="Unassembled WGS sequence"/>
</dbReference>
<evidence type="ECO:0000313" key="5">
    <source>
        <dbReference type="Proteomes" id="UP000287908"/>
    </source>
</evidence>
<dbReference type="Pfam" id="PF00817">
    <property type="entry name" value="IMS"/>
    <property type="match status" value="1"/>
</dbReference>
<dbReference type="AlphaFoldDB" id="A0A432ZEE6"/>
<dbReference type="OrthoDB" id="5298951at2"/>
<keyword evidence="5" id="KW-1185">Reference proteome</keyword>
<dbReference type="InterPro" id="IPR043128">
    <property type="entry name" value="Rev_trsase/Diguanyl_cyclase"/>
</dbReference>
<dbReference type="RefSeq" id="WP_126784990.1">
    <property type="nucleotide sequence ID" value="NZ_PIQF01000002.1"/>
</dbReference>
<dbReference type="InterPro" id="IPR043502">
    <property type="entry name" value="DNA/RNA_pol_sf"/>
</dbReference>
<evidence type="ECO:0000256" key="1">
    <source>
        <dbReference type="ARBA" id="ARBA00010945"/>
    </source>
</evidence>
<comment type="caution">
    <text evidence="4">The sequence shown here is derived from an EMBL/GenBank/DDBJ whole genome shotgun (WGS) entry which is preliminary data.</text>
</comment>
<feature type="domain" description="UmuC" evidence="3">
    <location>
        <begin position="16"/>
        <end position="151"/>
    </location>
</feature>
<dbReference type="EMBL" id="PIQF01000002">
    <property type="protein sequence ID" value="RUO76270.1"/>
    <property type="molecule type" value="Genomic_DNA"/>
</dbReference>
<comment type="similarity">
    <text evidence="1">Belongs to the DNA polymerase type-Y family.</text>
</comment>
<dbReference type="Gene3D" id="3.30.70.270">
    <property type="match status" value="1"/>
</dbReference>
<dbReference type="InterPro" id="IPR001126">
    <property type="entry name" value="UmuC"/>
</dbReference>
<gene>
    <name evidence="4" type="ORF">CWI81_09190</name>
</gene>
<evidence type="ECO:0000313" key="4">
    <source>
        <dbReference type="EMBL" id="RUO76270.1"/>
    </source>
</evidence>
<accession>A0A432ZEE6</accession>
<keyword evidence="2" id="KW-0227">DNA damage</keyword>
<dbReference type="SUPFAM" id="SSF56672">
    <property type="entry name" value="DNA/RNA polymerases"/>
    <property type="match status" value="1"/>
</dbReference>
<evidence type="ECO:0000259" key="3">
    <source>
        <dbReference type="Pfam" id="PF00817"/>
    </source>
</evidence>
<dbReference type="GO" id="GO:0006281">
    <property type="term" value="P:DNA repair"/>
    <property type="evidence" value="ECO:0007669"/>
    <property type="project" value="InterPro"/>
</dbReference>
<dbReference type="InterPro" id="IPR050356">
    <property type="entry name" value="SulA_CellDiv_inhibitor"/>
</dbReference>
<proteinExistence type="inferred from homology"/>
<protein>
    <submittedName>
        <fullName evidence="4">DNA polymerase DinP</fullName>
    </submittedName>
</protein>
<organism evidence="4 5">
    <name type="scientific">Idiomarina seosinensis</name>
    <dbReference type="NCBI Taxonomy" id="281739"/>
    <lineage>
        <taxon>Bacteria</taxon>
        <taxon>Pseudomonadati</taxon>
        <taxon>Pseudomonadota</taxon>
        <taxon>Gammaproteobacteria</taxon>
        <taxon>Alteromonadales</taxon>
        <taxon>Idiomarinaceae</taxon>
        <taxon>Idiomarina</taxon>
    </lineage>
</organism>